<organism evidence="2 3">
    <name type="scientific">Datura stramonium</name>
    <name type="common">Jimsonweed</name>
    <name type="synonym">Common thornapple</name>
    <dbReference type="NCBI Taxonomy" id="4076"/>
    <lineage>
        <taxon>Eukaryota</taxon>
        <taxon>Viridiplantae</taxon>
        <taxon>Streptophyta</taxon>
        <taxon>Embryophyta</taxon>
        <taxon>Tracheophyta</taxon>
        <taxon>Spermatophyta</taxon>
        <taxon>Magnoliopsida</taxon>
        <taxon>eudicotyledons</taxon>
        <taxon>Gunneridae</taxon>
        <taxon>Pentapetalae</taxon>
        <taxon>asterids</taxon>
        <taxon>lamiids</taxon>
        <taxon>Solanales</taxon>
        <taxon>Solanaceae</taxon>
        <taxon>Solanoideae</taxon>
        <taxon>Datureae</taxon>
        <taxon>Datura</taxon>
    </lineage>
</organism>
<evidence type="ECO:0000313" key="3">
    <source>
        <dbReference type="Proteomes" id="UP000823775"/>
    </source>
</evidence>
<comment type="caution">
    <text evidence="2">The sequence shown here is derived from an EMBL/GenBank/DDBJ whole genome shotgun (WGS) entry which is preliminary data.</text>
</comment>
<evidence type="ECO:0000313" key="2">
    <source>
        <dbReference type="EMBL" id="MCD7471095.1"/>
    </source>
</evidence>
<keyword evidence="3" id="KW-1185">Reference proteome</keyword>
<sequence>MKLRVGMSLKENGFSAQEGGKSSFPVCKRAPALGKRARIPSQKALQAQATVSVAQHGRKGKNVPQKNTLVTHSRAGSNGTVTEQMGKTLSSQSQLGQRISVSKQAGPAAHASQPIASEKSKLLLAQKQ</sequence>
<reference evidence="2 3" key="1">
    <citation type="journal article" date="2021" name="BMC Genomics">
        <title>Datura genome reveals duplications of psychoactive alkaloid biosynthetic genes and high mutation rate following tissue culture.</title>
        <authorList>
            <person name="Rajewski A."/>
            <person name="Carter-House D."/>
            <person name="Stajich J."/>
            <person name="Litt A."/>
        </authorList>
    </citation>
    <scope>NUCLEOTIDE SEQUENCE [LARGE SCALE GENOMIC DNA]</scope>
    <source>
        <strain evidence="2">AR-01</strain>
    </source>
</reference>
<feature type="compositionally biased region" description="Polar residues" evidence="1">
    <location>
        <begin position="64"/>
        <end position="103"/>
    </location>
</feature>
<feature type="region of interest" description="Disordered" evidence="1">
    <location>
        <begin position="48"/>
        <end position="128"/>
    </location>
</feature>
<dbReference type="EMBL" id="JACEIK010001644">
    <property type="protein sequence ID" value="MCD7471095.1"/>
    <property type="molecule type" value="Genomic_DNA"/>
</dbReference>
<dbReference type="Proteomes" id="UP000823775">
    <property type="component" value="Unassembled WGS sequence"/>
</dbReference>
<accession>A0ABS8THW5</accession>
<protein>
    <submittedName>
        <fullName evidence="2">Uncharacterized protein</fullName>
    </submittedName>
</protein>
<name>A0ABS8THW5_DATST</name>
<evidence type="ECO:0000256" key="1">
    <source>
        <dbReference type="SAM" id="MobiDB-lite"/>
    </source>
</evidence>
<gene>
    <name evidence="2" type="ORF">HAX54_011379</name>
</gene>
<proteinExistence type="predicted"/>